<evidence type="ECO:0000313" key="3">
    <source>
        <dbReference type="Proteomes" id="UP000728032"/>
    </source>
</evidence>
<feature type="compositionally biased region" description="Basic and acidic residues" evidence="1">
    <location>
        <begin position="62"/>
        <end position="88"/>
    </location>
</feature>
<proteinExistence type="predicted"/>
<dbReference type="EMBL" id="OC934205">
    <property type="protein sequence ID" value="CAD7660141.1"/>
    <property type="molecule type" value="Genomic_DNA"/>
</dbReference>
<feature type="region of interest" description="Disordered" evidence="1">
    <location>
        <begin position="53"/>
        <end position="106"/>
    </location>
</feature>
<dbReference type="EMBL" id="CAJPVJ010019380">
    <property type="protein sequence ID" value="CAG2177279.1"/>
    <property type="molecule type" value="Genomic_DNA"/>
</dbReference>
<name>A0A7R9MHC6_9ACAR</name>
<evidence type="ECO:0000256" key="1">
    <source>
        <dbReference type="SAM" id="MobiDB-lite"/>
    </source>
</evidence>
<evidence type="ECO:0000313" key="2">
    <source>
        <dbReference type="EMBL" id="CAD7660141.1"/>
    </source>
</evidence>
<reference evidence="2" key="1">
    <citation type="submission" date="2020-11" db="EMBL/GenBank/DDBJ databases">
        <authorList>
            <person name="Tran Van P."/>
        </authorList>
    </citation>
    <scope>NUCLEOTIDE SEQUENCE</scope>
</reference>
<organism evidence="2">
    <name type="scientific">Oppiella nova</name>
    <dbReference type="NCBI Taxonomy" id="334625"/>
    <lineage>
        <taxon>Eukaryota</taxon>
        <taxon>Metazoa</taxon>
        <taxon>Ecdysozoa</taxon>
        <taxon>Arthropoda</taxon>
        <taxon>Chelicerata</taxon>
        <taxon>Arachnida</taxon>
        <taxon>Acari</taxon>
        <taxon>Acariformes</taxon>
        <taxon>Sarcoptiformes</taxon>
        <taxon>Oribatida</taxon>
        <taxon>Brachypylina</taxon>
        <taxon>Oppioidea</taxon>
        <taxon>Oppiidae</taxon>
        <taxon>Oppiella</taxon>
    </lineage>
</organism>
<accession>A0A7R9MHC6</accession>
<dbReference type="AlphaFoldDB" id="A0A7R9MHC6"/>
<protein>
    <submittedName>
        <fullName evidence="2">Uncharacterized protein</fullName>
    </submittedName>
</protein>
<gene>
    <name evidence="2" type="ORF">ONB1V03_LOCUS16711</name>
</gene>
<dbReference type="Proteomes" id="UP000728032">
    <property type="component" value="Unassembled WGS sequence"/>
</dbReference>
<sequence length="106" mass="12670">MDYYNDHMTKKSKRNQQTNEEKLQKYFNRKENLIPEVFPSKQPMTASLESVGFETNEFSEESSDKPMSESRKRKETQKFKDYYEREENLGPLKQIGLKTDSQLHKP</sequence>
<keyword evidence="3" id="KW-1185">Reference proteome</keyword>
<feature type="region of interest" description="Disordered" evidence="1">
    <location>
        <begin position="1"/>
        <end position="20"/>
    </location>
</feature>